<keyword evidence="2 4" id="KW-0032">Aminotransferase</keyword>
<organism evidence="6 7">
    <name type="scientific">Promethearchaeum syntrophicum</name>
    <dbReference type="NCBI Taxonomy" id="2594042"/>
    <lineage>
        <taxon>Archaea</taxon>
        <taxon>Promethearchaeati</taxon>
        <taxon>Promethearchaeota</taxon>
        <taxon>Promethearchaeia</taxon>
        <taxon>Promethearchaeales</taxon>
        <taxon>Promethearchaeaceae</taxon>
        <taxon>Promethearchaeum</taxon>
    </lineage>
</organism>
<accession>A0A5B9DEX5</accession>
<dbReference type="InterPro" id="IPR004838">
    <property type="entry name" value="NHTrfase_class1_PyrdxlP-BS"/>
</dbReference>
<dbReference type="Proteomes" id="UP000321408">
    <property type="component" value="Chromosome"/>
</dbReference>
<dbReference type="InterPro" id="IPR050881">
    <property type="entry name" value="LL-DAP_aminotransferase"/>
</dbReference>
<name>A0A5B9DEX5_9ARCH</name>
<dbReference type="Gene3D" id="3.40.640.10">
    <property type="entry name" value="Type I PLP-dependent aspartate aminotransferase-like (Major domain)"/>
    <property type="match status" value="1"/>
</dbReference>
<dbReference type="InterPro" id="IPR015424">
    <property type="entry name" value="PyrdxlP-dep_Trfase"/>
</dbReference>
<dbReference type="EC" id="2.6.1.-" evidence="4"/>
<gene>
    <name evidence="6" type="ORF">DSAG12_03432</name>
</gene>
<dbReference type="InterPro" id="IPR015422">
    <property type="entry name" value="PyrdxlP-dep_Trfase_small"/>
</dbReference>
<keyword evidence="7" id="KW-1185">Reference proteome</keyword>
<evidence type="ECO:0000256" key="3">
    <source>
        <dbReference type="ARBA" id="ARBA00022679"/>
    </source>
</evidence>
<dbReference type="PANTHER" id="PTHR42832">
    <property type="entry name" value="AMINO ACID AMINOTRANSFERASE"/>
    <property type="match status" value="1"/>
</dbReference>
<dbReference type="EMBL" id="CP042905">
    <property type="protein sequence ID" value="QEE17595.1"/>
    <property type="molecule type" value="Genomic_DNA"/>
</dbReference>
<feature type="domain" description="Aminotransferase class I/classII large" evidence="5">
    <location>
        <begin position="35"/>
        <end position="386"/>
    </location>
</feature>
<comment type="similarity">
    <text evidence="4">Belongs to the class-I pyridoxal-phosphate-dependent aminotransferase family.</text>
</comment>
<dbReference type="OrthoDB" id="372018at2157"/>
<dbReference type="CDD" id="cd00609">
    <property type="entry name" value="AAT_like"/>
    <property type="match status" value="1"/>
</dbReference>
<reference evidence="6 7" key="2">
    <citation type="journal article" date="2024" name="Int. J. Syst. Evol. Microbiol.">
        <title>Promethearchaeum syntrophicum gen. nov., sp. nov., an anaerobic, obligately syntrophic archaeon, the first isolate of the lineage 'Asgard' archaea, and proposal of the new archaeal phylum Promethearchaeota phyl. nov. and kingdom Promethearchaeati regn. nov.</title>
        <authorList>
            <person name="Imachi H."/>
            <person name="Nobu M.K."/>
            <person name="Kato S."/>
            <person name="Takaki Y."/>
            <person name="Miyazaki M."/>
            <person name="Miyata M."/>
            <person name="Ogawara M."/>
            <person name="Saito Y."/>
            <person name="Sakai S."/>
            <person name="Tahara Y.O."/>
            <person name="Takano Y."/>
            <person name="Tasumi E."/>
            <person name="Uematsu K."/>
            <person name="Yoshimura T."/>
            <person name="Itoh T."/>
            <person name="Ohkuma M."/>
            <person name="Takai K."/>
        </authorList>
    </citation>
    <scope>NUCLEOTIDE SEQUENCE [LARGE SCALE GENOMIC DNA]</scope>
    <source>
        <strain evidence="6 7">MK-D1</strain>
    </source>
</reference>
<dbReference type="SUPFAM" id="SSF53383">
    <property type="entry name" value="PLP-dependent transferases"/>
    <property type="match status" value="1"/>
</dbReference>
<evidence type="ECO:0000313" key="6">
    <source>
        <dbReference type="EMBL" id="QEE17595.1"/>
    </source>
</evidence>
<sequence length="390" mass="44263">MPLNLKYSDRLNKLPPYIFAEIAEIKRRKKKEGVDLISMDVGDPDIPTPQLIVDALIEEVNKPTNHNYPTRQGEPDFLEAIAEWYKIRFKVDLKPSSQIIGLIGAKEGLANVARAFVNPGEVILIPNPSYPVYENGATILNGAVPYMMPLKEENNFLPDLSYIPMEIIKKSKLMFLNYPNNPTGGIITQNFLKEAIEFADENNILIIYDNPYSEFTFDDYIAPSILEFTTNHIEINSCSKIFNMTGWRIGFALGEKSIIGGLKKIKAQIDTGIPRFIQRAAIKGFQEYKTEKKPPIVQDTMDIYEKRRDILVEGLNRIGWQTNKPKATFYVWTKSPEPDSMEFCKKLIDVGVVTTPGIGFGEFGEGYIRFALTEPIDRIKDAVSRIKKIL</sequence>
<evidence type="ECO:0000256" key="1">
    <source>
        <dbReference type="ARBA" id="ARBA00001933"/>
    </source>
</evidence>
<dbReference type="KEGG" id="psyt:DSAG12_03432"/>
<dbReference type="RefSeq" id="WP_147664484.1">
    <property type="nucleotide sequence ID" value="NZ_CP042905.2"/>
</dbReference>
<proteinExistence type="inferred from homology"/>
<dbReference type="Pfam" id="PF00155">
    <property type="entry name" value="Aminotran_1_2"/>
    <property type="match status" value="1"/>
</dbReference>
<keyword evidence="3 4" id="KW-0808">Transferase</keyword>
<dbReference type="GO" id="GO:0030170">
    <property type="term" value="F:pyridoxal phosphate binding"/>
    <property type="evidence" value="ECO:0007669"/>
    <property type="project" value="InterPro"/>
</dbReference>
<dbReference type="AlphaFoldDB" id="A0A5B9DEX5"/>
<evidence type="ECO:0000256" key="2">
    <source>
        <dbReference type="ARBA" id="ARBA00022576"/>
    </source>
</evidence>
<reference evidence="6 7" key="1">
    <citation type="journal article" date="2020" name="Nature">
        <title>Isolation of an archaeon at the prokaryote-eukaryote interface.</title>
        <authorList>
            <person name="Imachi H."/>
            <person name="Nobu M.K."/>
            <person name="Nakahara N."/>
            <person name="Morono Y."/>
            <person name="Ogawara M."/>
            <person name="Takaki Y."/>
            <person name="Takano Y."/>
            <person name="Uematsu K."/>
            <person name="Ikuta T."/>
            <person name="Ito M."/>
            <person name="Matsui Y."/>
            <person name="Miyazaki M."/>
            <person name="Murata K."/>
            <person name="Saito Y."/>
            <person name="Sakai S."/>
            <person name="Song C."/>
            <person name="Tasumi E."/>
            <person name="Yamanaka Y."/>
            <person name="Yamaguchi T."/>
            <person name="Kamagata Y."/>
            <person name="Tamaki H."/>
            <person name="Takai K."/>
        </authorList>
    </citation>
    <scope>NUCLEOTIDE SEQUENCE [LARGE SCALE GENOMIC DNA]</scope>
    <source>
        <strain evidence="6 7">MK-D1</strain>
    </source>
</reference>
<dbReference type="PANTHER" id="PTHR42832:SF3">
    <property type="entry name" value="L-GLUTAMINE--4-(METHYLSULFANYL)-2-OXOBUTANOATE AMINOTRANSFERASE"/>
    <property type="match status" value="1"/>
</dbReference>
<dbReference type="InterPro" id="IPR004839">
    <property type="entry name" value="Aminotransferase_I/II_large"/>
</dbReference>
<dbReference type="PROSITE" id="PS00105">
    <property type="entry name" value="AA_TRANSFER_CLASS_1"/>
    <property type="match status" value="1"/>
</dbReference>
<dbReference type="Gene3D" id="3.90.1150.10">
    <property type="entry name" value="Aspartate Aminotransferase, domain 1"/>
    <property type="match status" value="1"/>
</dbReference>
<evidence type="ECO:0000259" key="5">
    <source>
        <dbReference type="Pfam" id="PF00155"/>
    </source>
</evidence>
<dbReference type="GO" id="GO:0008483">
    <property type="term" value="F:transaminase activity"/>
    <property type="evidence" value="ECO:0007669"/>
    <property type="project" value="UniProtKB-KW"/>
</dbReference>
<comment type="cofactor">
    <cofactor evidence="1 4">
        <name>pyridoxal 5'-phosphate</name>
        <dbReference type="ChEBI" id="CHEBI:597326"/>
    </cofactor>
</comment>
<protein>
    <recommendedName>
        <fullName evidence="4">Aminotransferase</fullName>
        <ecNumber evidence="4">2.6.1.-</ecNumber>
    </recommendedName>
</protein>
<evidence type="ECO:0000313" key="7">
    <source>
        <dbReference type="Proteomes" id="UP000321408"/>
    </source>
</evidence>
<dbReference type="InterPro" id="IPR015421">
    <property type="entry name" value="PyrdxlP-dep_Trfase_major"/>
</dbReference>
<evidence type="ECO:0000256" key="4">
    <source>
        <dbReference type="RuleBase" id="RU000481"/>
    </source>
</evidence>
<dbReference type="GeneID" id="41331402"/>